<dbReference type="CDD" id="cd03714">
    <property type="entry name" value="RT_DIRS1"/>
    <property type="match status" value="1"/>
</dbReference>
<dbReference type="EC" id="3.1.26.4" evidence="2"/>
<evidence type="ECO:0000313" key="5">
    <source>
        <dbReference type="Proteomes" id="UP001529510"/>
    </source>
</evidence>
<dbReference type="Gene3D" id="3.10.10.10">
    <property type="entry name" value="HIV Type 1 Reverse Transcriptase, subunit A, domain 1"/>
    <property type="match status" value="1"/>
</dbReference>
<reference evidence="4 5" key="1">
    <citation type="submission" date="2024-05" db="EMBL/GenBank/DDBJ databases">
        <title>Genome sequencing and assembly of Indian major carp, Cirrhinus mrigala (Hamilton, 1822).</title>
        <authorList>
            <person name="Mohindra V."/>
            <person name="Chowdhury L.M."/>
            <person name="Lal K."/>
            <person name="Jena J.K."/>
        </authorList>
    </citation>
    <scope>NUCLEOTIDE SEQUENCE [LARGE SCALE GENOMIC DNA]</scope>
    <source>
        <strain evidence="4">CM1030</strain>
        <tissue evidence="4">Blood</tissue>
    </source>
</reference>
<evidence type="ECO:0000256" key="2">
    <source>
        <dbReference type="ARBA" id="ARBA00012180"/>
    </source>
</evidence>
<feature type="non-terminal residue" evidence="4">
    <location>
        <position position="1"/>
    </location>
</feature>
<dbReference type="PANTHER" id="PTHR33050:SF8">
    <property type="entry name" value="REVERSE TRANSCRIPTASE DOMAIN-CONTAINING PROTEIN"/>
    <property type="match status" value="1"/>
</dbReference>
<name>A0ABD0NCP9_CIRMR</name>
<dbReference type="GO" id="GO:0004523">
    <property type="term" value="F:RNA-DNA hybrid ribonuclease activity"/>
    <property type="evidence" value="ECO:0007669"/>
    <property type="project" value="UniProtKB-EC"/>
</dbReference>
<proteinExistence type="inferred from homology"/>
<dbReference type="AlphaFoldDB" id="A0ABD0NCP9"/>
<evidence type="ECO:0000313" key="4">
    <source>
        <dbReference type="EMBL" id="KAL0159412.1"/>
    </source>
</evidence>
<protein>
    <recommendedName>
        <fullName evidence="2">ribonuclease H</fullName>
        <ecNumber evidence="2">3.1.26.4</ecNumber>
    </recommendedName>
</protein>
<dbReference type="Proteomes" id="UP001529510">
    <property type="component" value="Unassembled WGS sequence"/>
</dbReference>
<accession>A0ABD0NCP9</accession>
<dbReference type="InterPro" id="IPR043128">
    <property type="entry name" value="Rev_trsase/Diguanyl_cyclase"/>
</dbReference>
<dbReference type="Gene3D" id="3.30.70.270">
    <property type="match status" value="1"/>
</dbReference>
<comment type="caution">
    <text evidence="4">The sequence shown here is derived from an EMBL/GenBank/DDBJ whole genome shotgun (WGS) entry which is preliminary data.</text>
</comment>
<feature type="domain" description="Reverse transcriptase" evidence="3">
    <location>
        <begin position="73"/>
        <end position="267"/>
    </location>
</feature>
<dbReference type="InterPro" id="IPR000477">
    <property type="entry name" value="RT_dom"/>
</dbReference>
<comment type="similarity">
    <text evidence="1">Belongs to the beta type-B retroviral polymerase family. HERV class-II K(HML-2) pol subfamily.</text>
</comment>
<dbReference type="Pfam" id="PF00078">
    <property type="entry name" value="RVT_1"/>
    <property type="match status" value="1"/>
</dbReference>
<sequence>AHTRIICPVHKAVNKRSKNYPNYLLSGLRHGFNPGMECTLSQNKISNNLQSALAEPDIVNDLIKKEVNSGFMISPFNNPPFKVFRISPIRVATRKYSGKKRLIIDLSSPHNSPVPSINSLILLDEFSLRYHDIDQAVELIKIAGRGAWLTKVDITSAFKVMPIHPDLWHLFRIRWLEKFYFAVHLTFGCKSSPKIFDMLHCWILLNNYAIPHLIHLLDDFLIISPPDAIPAAHILTIRKVFSELGIPIAQEKTMGPTTSIEFLGINLDSVKFQISLPKEKIDRIILVSSTLLASPSCSKSELLSLLEHLNFAMRIIPQGCPFISHLLSLASSVHTLEDLTCATTNLGSG</sequence>
<dbReference type="InterPro" id="IPR043502">
    <property type="entry name" value="DNA/RNA_pol_sf"/>
</dbReference>
<dbReference type="PROSITE" id="PS50878">
    <property type="entry name" value="RT_POL"/>
    <property type="match status" value="1"/>
</dbReference>
<dbReference type="InterPro" id="IPR052055">
    <property type="entry name" value="Hepadnavirus_pol/RT"/>
</dbReference>
<evidence type="ECO:0000256" key="1">
    <source>
        <dbReference type="ARBA" id="ARBA00010879"/>
    </source>
</evidence>
<keyword evidence="5" id="KW-1185">Reference proteome</keyword>
<organism evidence="4 5">
    <name type="scientific">Cirrhinus mrigala</name>
    <name type="common">Mrigala</name>
    <dbReference type="NCBI Taxonomy" id="683832"/>
    <lineage>
        <taxon>Eukaryota</taxon>
        <taxon>Metazoa</taxon>
        <taxon>Chordata</taxon>
        <taxon>Craniata</taxon>
        <taxon>Vertebrata</taxon>
        <taxon>Euteleostomi</taxon>
        <taxon>Actinopterygii</taxon>
        <taxon>Neopterygii</taxon>
        <taxon>Teleostei</taxon>
        <taxon>Ostariophysi</taxon>
        <taxon>Cypriniformes</taxon>
        <taxon>Cyprinidae</taxon>
        <taxon>Labeoninae</taxon>
        <taxon>Labeonini</taxon>
        <taxon>Cirrhinus</taxon>
    </lineage>
</organism>
<dbReference type="EMBL" id="JAMKFB020000022">
    <property type="protein sequence ID" value="KAL0159412.1"/>
    <property type="molecule type" value="Genomic_DNA"/>
</dbReference>
<dbReference type="SUPFAM" id="SSF56672">
    <property type="entry name" value="DNA/RNA polymerases"/>
    <property type="match status" value="1"/>
</dbReference>
<evidence type="ECO:0000259" key="3">
    <source>
        <dbReference type="PROSITE" id="PS50878"/>
    </source>
</evidence>
<dbReference type="PANTHER" id="PTHR33050">
    <property type="entry name" value="REVERSE TRANSCRIPTASE DOMAIN-CONTAINING PROTEIN"/>
    <property type="match status" value="1"/>
</dbReference>
<gene>
    <name evidence="4" type="ORF">M9458_043137</name>
</gene>